<accession>A0A326UDM5</accession>
<proteinExistence type="predicted"/>
<dbReference type="EMBL" id="QKUF01000001">
    <property type="protein sequence ID" value="PZW36386.1"/>
    <property type="molecule type" value="Genomic_DNA"/>
</dbReference>
<dbReference type="PROSITE" id="PS51257">
    <property type="entry name" value="PROKAR_LIPOPROTEIN"/>
    <property type="match status" value="1"/>
</dbReference>
<comment type="caution">
    <text evidence="2">The sequence shown here is derived from an EMBL/GenBank/DDBJ whole genome shotgun (WGS) entry which is preliminary data.</text>
</comment>
<evidence type="ECO:0000313" key="2">
    <source>
        <dbReference type="EMBL" id="PZW36386.1"/>
    </source>
</evidence>
<gene>
    <name evidence="2" type="ORF">EI42_00560</name>
</gene>
<dbReference type="OrthoDB" id="9882665at2"/>
<evidence type="ECO:0008006" key="4">
    <source>
        <dbReference type="Google" id="ProtNLM"/>
    </source>
</evidence>
<sequence length="134" mass="14740">MTQHLKSCCFCLFCLVFLVSCRFTNTDFERTVTNAGATFAAGAVTLQYVHQGKLPLPYARSTFEQLVGTIAGTDQQLATLEGAPPLAQIKPLLASFRPAFQALKQPCLTNTCNWQIQYQSLQTASRLFQEAGKS</sequence>
<dbReference type="RefSeq" id="WP_111318581.1">
    <property type="nucleotide sequence ID" value="NZ_BIFX01000001.1"/>
</dbReference>
<protein>
    <recommendedName>
        <fullName evidence="4">Lipoprotein</fullName>
    </recommendedName>
</protein>
<feature type="signal peptide" evidence="1">
    <location>
        <begin position="1"/>
        <end position="22"/>
    </location>
</feature>
<keyword evidence="3" id="KW-1185">Reference proteome</keyword>
<reference evidence="2 3" key="1">
    <citation type="submission" date="2018-06" db="EMBL/GenBank/DDBJ databases">
        <title>Genomic Encyclopedia of Archaeal and Bacterial Type Strains, Phase II (KMG-II): from individual species to whole genera.</title>
        <authorList>
            <person name="Goeker M."/>
        </authorList>
    </citation>
    <scope>NUCLEOTIDE SEQUENCE [LARGE SCALE GENOMIC DNA]</scope>
    <source>
        <strain evidence="2 3">ATCC BAA-1881</strain>
    </source>
</reference>
<evidence type="ECO:0000256" key="1">
    <source>
        <dbReference type="SAM" id="SignalP"/>
    </source>
</evidence>
<feature type="chain" id="PRO_5016276147" description="Lipoprotein" evidence="1">
    <location>
        <begin position="23"/>
        <end position="134"/>
    </location>
</feature>
<name>A0A326UDM5_THEHA</name>
<dbReference type="Proteomes" id="UP000248806">
    <property type="component" value="Unassembled WGS sequence"/>
</dbReference>
<keyword evidence="1" id="KW-0732">Signal</keyword>
<evidence type="ECO:0000313" key="3">
    <source>
        <dbReference type="Proteomes" id="UP000248806"/>
    </source>
</evidence>
<dbReference type="AlphaFoldDB" id="A0A326UDM5"/>
<organism evidence="2 3">
    <name type="scientific">Thermosporothrix hazakensis</name>
    <dbReference type="NCBI Taxonomy" id="644383"/>
    <lineage>
        <taxon>Bacteria</taxon>
        <taxon>Bacillati</taxon>
        <taxon>Chloroflexota</taxon>
        <taxon>Ktedonobacteria</taxon>
        <taxon>Ktedonobacterales</taxon>
        <taxon>Thermosporotrichaceae</taxon>
        <taxon>Thermosporothrix</taxon>
    </lineage>
</organism>